<reference evidence="3 4" key="1">
    <citation type="submission" date="2018-10" db="EMBL/GenBank/DDBJ databases">
        <title>Dokdonia luteus sp. nov., isolated from sea water.</title>
        <authorList>
            <person name="Zhou L.Y."/>
            <person name="Du Z.J."/>
        </authorList>
    </citation>
    <scope>NUCLEOTIDE SEQUENCE [LARGE SCALE GENOMIC DNA]</scope>
    <source>
        <strain evidence="3 4">SH27</strain>
    </source>
</reference>
<gene>
    <name evidence="3" type="ORF">EAX61_05450</name>
</gene>
<dbReference type="PANTHER" id="PTHR36919:SF3">
    <property type="entry name" value="BLL5882 PROTEIN"/>
    <property type="match status" value="1"/>
</dbReference>
<name>A0A3M0G930_9FLAO</name>
<feature type="domain" description="DUF2147" evidence="2">
    <location>
        <begin position="26"/>
        <end position="141"/>
    </location>
</feature>
<dbReference type="InterPro" id="IPR019223">
    <property type="entry name" value="DUF2147"/>
</dbReference>
<dbReference type="Gene3D" id="2.40.128.520">
    <property type="match status" value="1"/>
</dbReference>
<dbReference type="AlphaFoldDB" id="A0A3M0G930"/>
<evidence type="ECO:0000313" key="4">
    <source>
        <dbReference type="Proteomes" id="UP000281985"/>
    </source>
</evidence>
<evidence type="ECO:0000259" key="2">
    <source>
        <dbReference type="Pfam" id="PF09917"/>
    </source>
</evidence>
<keyword evidence="1" id="KW-0732">Signal</keyword>
<proteinExistence type="predicted"/>
<evidence type="ECO:0000313" key="3">
    <source>
        <dbReference type="EMBL" id="RMB60928.1"/>
    </source>
</evidence>
<dbReference type="Proteomes" id="UP000281985">
    <property type="component" value="Unassembled WGS sequence"/>
</dbReference>
<comment type="caution">
    <text evidence="3">The sequence shown here is derived from an EMBL/GenBank/DDBJ whole genome shotgun (WGS) entry which is preliminary data.</text>
</comment>
<dbReference type="Pfam" id="PF09917">
    <property type="entry name" value="DUF2147"/>
    <property type="match status" value="1"/>
</dbReference>
<feature type="chain" id="PRO_5018304870" evidence="1">
    <location>
        <begin position="20"/>
        <end position="144"/>
    </location>
</feature>
<protein>
    <submittedName>
        <fullName evidence="3">DUF2147 domain-containing protein</fullName>
    </submittedName>
</protein>
<accession>A0A3M0G930</accession>
<dbReference type="EMBL" id="REFV01000004">
    <property type="protein sequence ID" value="RMB60928.1"/>
    <property type="molecule type" value="Genomic_DNA"/>
</dbReference>
<keyword evidence="4" id="KW-1185">Reference proteome</keyword>
<dbReference type="RefSeq" id="WP_121916663.1">
    <property type="nucleotide sequence ID" value="NZ_REFV01000004.1"/>
</dbReference>
<feature type="signal peptide" evidence="1">
    <location>
        <begin position="1"/>
        <end position="19"/>
    </location>
</feature>
<sequence length="144" mass="16407">MRKILLILCLTFVASSMQAQEASVFGKWKTIDDNTGEAKSIVEIYQKDGKVYGKIANILNPADRDKTCIYCKGADKGKPLIGLTIIKDLEKDGDKYEDGTIFDPEKGKEYTAKIWVEKDEPNTLMVRGYIAFLYRTQEWIRVDD</sequence>
<dbReference type="OrthoDB" id="9814399at2"/>
<organism evidence="3 4">
    <name type="scientific">Dokdonia sinensis</name>
    <dbReference type="NCBI Taxonomy" id="2479847"/>
    <lineage>
        <taxon>Bacteria</taxon>
        <taxon>Pseudomonadati</taxon>
        <taxon>Bacteroidota</taxon>
        <taxon>Flavobacteriia</taxon>
        <taxon>Flavobacteriales</taxon>
        <taxon>Flavobacteriaceae</taxon>
        <taxon>Dokdonia</taxon>
    </lineage>
</organism>
<dbReference type="PANTHER" id="PTHR36919">
    <property type="entry name" value="BLR1215 PROTEIN"/>
    <property type="match status" value="1"/>
</dbReference>
<evidence type="ECO:0000256" key="1">
    <source>
        <dbReference type="SAM" id="SignalP"/>
    </source>
</evidence>